<proteinExistence type="predicted"/>
<protein>
    <submittedName>
        <fullName evidence="2">Gibberellin 3-beta-dioxygenase 2</fullName>
    </submittedName>
</protein>
<sequence>MYRQSWCIIRLRLNLRKVEAEETSEQSWCIIRLRLNLRKDSSGGLDFLDAFGGWVEATPQPASVVCNLGEVVQLITGGLYPATVHRVRRPTVAGRLSAPFFWNPSLDVEVQPFALAGKVPSLTGRPEEAENRMLQSYGMNAFKSLARSHPRVLARHHPDLRVLPDGQVVYR</sequence>
<feature type="domain" description="Isopenicillin N synthase-like Fe(2+) 2OG dioxygenase" evidence="1">
    <location>
        <begin position="37"/>
        <end position="104"/>
    </location>
</feature>
<keyword evidence="2" id="KW-0223">Dioxygenase</keyword>
<reference evidence="2 3" key="1">
    <citation type="submission" date="2016-02" db="EMBL/GenBank/DDBJ databases">
        <title>Genome analysis of coral dinoflagellate symbionts highlights evolutionary adaptations to a symbiotic lifestyle.</title>
        <authorList>
            <person name="Aranda M."/>
            <person name="Li Y."/>
            <person name="Liew Y.J."/>
            <person name="Baumgarten S."/>
            <person name="Simakov O."/>
            <person name="Wilson M."/>
            <person name="Piel J."/>
            <person name="Ashoor H."/>
            <person name="Bougouffa S."/>
            <person name="Bajic V.B."/>
            <person name="Ryu T."/>
            <person name="Ravasi T."/>
            <person name="Bayer T."/>
            <person name="Micklem G."/>
            <person name="Kim H."/>
            <person name="Bhak J."/>
            <person name="Lajeunesse T.C."/>
            <person name="Voolstra C.R."/>
        </authorList>
    </citation>
    <scope>NUCLEOTIDE SEQUENCE [LARGE SCALE GENOMIC DNA]</scope>
    <source>
        <strain evidence="2 3">CCMP2467</strain>
    </source>
</reference>
<evidence type="ECO:0000313" key="2">
    <source>
        <dbReference type="EMBL" id="OLP84121.1"/>
    </source>
</evidence>
<accession>A0A1Q9CMG5</accession>
<dbReference type="SUPFAM" id="SSF51197">
    <property type="entry name" value="Clavaminate synthase-like"/>
    <property type="match status" value="1"/>
</dbReference>
<organism evidence="2 3">
    <name type="scientific">Symbiodinium microadriaticum</name>
    <name type="common">Dinoflagellate</name>
    <name type="synonym">Zooxanthella microadriatica</name>
    <dbReference type="NCBI Taxonomy" id="2951"/>
    <lineage>
        <taxon>Eukaryota</taxon>
        <taxon>Sar</taxon>
        <taxon>Alveolata</taxon>
        <taxon>Dinophyceae</taxon>
        <taxon>Suessiales</taxon>
        <taxon>Symbiodiniaceae</taxon>
        <taxon>Symbiodinium</taxon>
    </lineage>
</organism>
<keyword evidence="2" id="KW-0560">Oxidoreductase</keyword>
<dbReference type="OrthoDB" id="288590at2759"/>
<dbReference type="Gene3D" id="2.60.120.330">
    <property type="entry name" value="B-lactam Antibiotic, Isopenicillin N Synthase, Chain"/>
    <property type="match status" value="1"/>
</dbReference>
<dbReference type="InterPro" id="IPR027443">
    <property type="entry name" value="IPNS-like_sf"/>
</dbReference>
<evidence type="ECO:0000259" key="1">
    <source>
        <dbReference type="Pfam" id="PF03171"/>
    </source>
</evidence>
<dbReference type="EMBL" id="LSRX01001066">
    <property type="protein sequence ID" value="OLP84121.1"/>
    <property type="molecule type" value="Genomic_DNA"/>
</dbReference>
<evidence type="ECO:0000313" key="3">
    <source>
        <dbReference type="Proteomes" id="UP000186817"/>
    </source>
</evidence>
<gene>
    <name evidence="2" type="primary">GA3OX2</name>
    <name evidence="2" type="ORF">AK812_SmicGene35042</name>
</gene>
<comment type="caution">
    <text evidence="2">The sequence shown here is derived from an EMBL/GenBank/DDBJ whole genome shotgun (WGS) entry which is preliminary data.</text>
</comment>
<dbReference type="GO" id="GO:0051213">
    <property type="term" value="F:dioxygenase activity"/>
    <property type="evidence" value="ECO:0007669"/>
    <property type="project" value="UniProtKB-KW"/>
</dbReference>
<keyword evidence="3" id="KW-1185">Reference proteome</keyword>
<dbReference type="Proteomes" id="UP000186817">
    <property type="component" value="Unassembled WGS sequence"/>
</dbReference>
<dbReference type="Pfam" id="PF03171">
    <property type="entry name" value="2OG-FeII_Oxy"/>
    <property type="match status" value="1"/>
</dbReference>
<dbReference type="AlphaFoldDB" id="A0A1Q9CMG5"/>
<dbReference type="InterPro" id="IPR044861">
    <property type="entry name" value="IPNS-like_FE2OG_OXY"/>
</dbReference>
<name>A0A1Q9CMG5_SYMMI</name>